<evidence type="ECO:0000313" key="2">
    <source>
        <dbReference type="EMBL" id="KAF2133297.1"/>
    </source>
</evidence>
<keyword evidence="3" id="KW-1185">Reference proteome</keyword>
<protein>
    <recommendedName>
        <fullName evidence="4">CSN8/PSMD8/EIF3K domain-containing protein</fullName>
    </recommendedName>
</protein>
<sequence length="317" mass="35997">MKSSDQIRPSSRRGASGAWNRLKPVREDPLETYGLPSKGETRLNDYKTQEIYFNRIIERYMKLCALNREQLDNLFATVSSTTKQQNSNNTTNNLSTSLSSLSLHPAQPPQQPTTTPTPASPSAQELSTVLTALRKLREAITASTRFDLFARRAYIFCIHAAILCADWPSYLPALHTLLTEHHARNPLPPPDLKEYVGLLILDQACRQSDVPLARETKLRFRYKDRRVEAVLGALVQDNWVVYWKMRRAVDGYQRAVMGFADQGVRVHALKCLGKGYLGAERRFVERCAERGWEELVQDGVGWELAEGDRVVIRKVRG</sequence>
<feature type="compositionally biased region" description="Low complexity" evidence="1">
    <location>
        <begin position="112"/>
        <end position="124"/>
    </location>
</feature>
<accession>A0A6A6AR29</accession>
<dbReference type="RefSeq" id="XP_033527684.1">
    <property type="nucleotide sequence ID" value="XM_033662217.1"/>
</dbReference>
<feature type="compositionally biased region" description="Low complexity" evidence="1">
    <location>
        <begin position="80"/>
        <end position="105"/>
    </location>
</feature>
<proteinExistence type="predicted"/>
<feature type="region of interest" description="Disordered" evidence="1">
    <location>
        <begin position="80"/>
        <end position="124"/>
    </location>
</feature>
<name>A0A6A6AR29_9PLEO</name>
<organism evidence="2 3">
    <name type="scientific">Dothidotthia symphoricarpi CBS 119687</name>
    <dbReference type="NCBI Taxonomy" id="1392245"/>
    <lineage>
        <taxon>Eukaryota</taxon>
        <taxon>Fungi</taxon>
        <taxon>Dikarya</taxon>
        <taxon>Ascomycota</taxon>
        <taxon>Pezizomycotina</taxon>
        <taxon>Dothideomycetes</taxon>
        <taxon>Pleosporomycetidae</taxon>
        <taxon>Pleosporales</taxon>
        <taxon>Dothidotthiaceae</taxon>
        <taxon>Dothidotthia</taxon>
    </lineage>
</organism>
<dbReference type="OrthoDB" id="2100128at2759"/>
<evidence type="ECO:0008006" key="4">
    <source>
        <dbReference type="Google" id="ProtNLM"/>
    </source>
</evidence>
<dbReference type="GeneID" id="54402649"/>
<dbReference type="EMBL" id="ML977499">
    <property type="protein sequence ID" value="KAF2133297.1"/>
    <property type="molecule type" value="Genomic_DNA"/>
</dbReference>
<dbReference type="Proteomes" id="UP000799771">
    <property type="component" value="Unassembled WGS sequence"/>
</dbReference>
<dbReference type="PANTHER" id="PTHR39398:SF1">
    <property type="entry name" value="CSN8_PSMD8_EIF3K DOMAIN-CONTAINING PROTEIN"/>
    <property type="match status" value="1"/>
</dbReference>
<dbReference type="AlphaFoldDB" id="A0A6A6AR29"/>
<evidence type="ECO:0000256" key="1">
    <source>
        <dbReference type="SAM" id="MobiDB-lite"/>
    </source>
</evidence>
<reference evidence="2" key="1">
    <citation type="journal article" date="2020" name="Stud. Mycol.">
        <title>101 Dothideomycetes genomes: a test case for predicting lifestyles and emergence of pathogens.</title>
        <authorList>
            <person name="Haridas S."/>
            <person name="Albert R."/>
            <person name="Binder M."/>
            <person name="Bloem J."/>
            <person name="Labutti K."/>
            <person name="Salamov A."/>
            <person name="Andreopoulos B."/>
            <person name="Baker S."/>
            <person name="Barry K."/>
            <person name="Bills G."/>
            <person name="Bluhm B."/>
            <person name="Cannon C."/>
            <person name="Castanera R."/>
            <person name="Culley D."/>
            <person name="Daum C."/>
            <person name="Ezra D."/>
            <person name="Gonzalez J."/>
            <person name="Henrissat B."/>
            <person name="Kuo A."/>
            <person name="Liang C."/>
            <person name="Lipzen A."/>
            <person name="Lutzoni F."/>
            <person name="Magnuson J."/>
            <person name="Mondo S."/>
            <person name="Nolan M."/>
            <person name="Ohm R."/>
            <person name="Pangilinan J."/>
            <person name="Park H.-J."/>
            <person name="Ramirez L."/>
            <person name="Alfaro M."/>
            <person name="Sun H."/>
            <person name="Tritt A."/>
            <person name="Yoshinaga Y."/>
            <person name="Zwiers L.-H."/>
            <person name="Turgeon B."/>
            <person name="Goodwin S."/>
            <person name="Spatafora J."/>
            <person name="Crous P."/>
            <person name="Grigoriev I."/>
        </authorList>
    </citation>
    <scope>NUCLEOTIDE SEQUENCE</scope>
    <source>
        <strain evidence="2">CBS 119687</strain>
    </source>
</reference>
<dbReference type="PANTHER" id="PTHR39398">
    <property type="entry name" value="YALI0F14311P"/>
    <property type="match status" value="1"/>
</dbReference>
<feature type="region of interest" description="Disordered" evidence="1">
    <location>
        <begin position="1"/>
        <end position="23"/>
    </location>
</feature>
<gene>
    <name evidence="2" type="ORF">P153DRAFT_153953</name>
</gene>
<evidence type="ECO:0000313" key="3">
    <source>
        <dbReference type="Proteomes" id="UP000799771"/>
    </source>
</evidence>